<feature type="transmembrane region" description="Helical" evidence="6">
    <location>
        <begin position="158"/>
        <end position="178"/>
    </location>
</feature>
<dbReference type="PANTHER" id="PTHR43124">
    <property type="entry name" value="PURINE EFFLUX PUMP PBUE"/>
    <property type="match status" value="1"/>
</dbReference>
<dbReference type="PROSITE" id="PS50850">
    <property type="entry name" value="MFS"/>
    <property type="match status" value="1"/>
</dbReference>
<feature type="domain" description="Major facilitator superfamily (MFS) profile" evidence="7">
    <location>
        <begin position="4"/>
        <end position="385"/>
    </location>
</feature>
<dbReference type="GO" id="GO:0022857">
    <property type="term" value="F:transmembrane transporter activity"/>
    <property type="evidence" value="ECO:0007669"/>
    <property type="project" value="InterPro"/>
</dbReference>
<sequence length="397" mass="42383">MPAALWAFAIAAFGIGTTEYIISGLLPAIQAEFHISVSAAGFLATSYALGVFFGTPIIIILGSNVEKKKLLLLALTFFIIGNFLTALSPNFTTAIFGRVINSLCHGVFIGIASVLAAELVPQDKRTSAIAFMFSGMTAANFIGVPAGTWFSHVTSWRTTFYLITLIGMVAFVATSRLVPKQPKHHEQSLKNELFVFGDIHVLLAMGITILGPAAFFTSITYIAPMAKELGHFSDQGVTFLLFIFGAGLFVGNYLGGKFADRALMPVLYITLFGQAVVMLFFYLTIANKIADVFSIFFMAAFGFASVSPIQRLVMDRAKAAGGANLASAVNIGFFNLGNALGSWLGGLVIAYGFGYASPNWAGACLSIAALFLAIVSSLFAKHQAKKELRDCCSSNTN</sequence>
<feature type="transmembrane region" description="Helical" evidence="6">
    <location>
        <begin position="266"/>
        <end position="286"/>
    </location>
</feature>
<evidence type="ECO:0000256" key="3">
    <source>
        <dbReference type="ARBA" id="ARBA00022692"/>
    </source>
</evidence>
<feature type="transmembrane region" description="Helical" evidence="6">
    <location>
        <begin position="95"/>
        <end position="117"/>
    </location>
</feature>
<dbReference type="CDD" id="cd17324">
    <property type="entry name" value="MFS_NepI_like"/>
    <property type="match status" value="1"/>
</dbReference>
<evidence type="ECO:0000256" key="5">
    <source>
        <dbReference type="ARBA" id="ARBA00023136"/>
    </source>
</evidence>
<dbReference type="InterPro" id="IPR050189">
    <property type="entry name" value="MFS_Efflux_Transporters"/>
</dbReference>
<dbReference type="InterPro" id="IPR036259">
    <property type="entry name" value="MFS_trans_sf"/>
</dbReference>
<keyword evidence="9" id="KW-1185">Reference proteome</keyword>
<feature type="transmembrane region" description="Helical" evidence="6">
    <location>
        <begin position="325"/>
        <end position="354"/>
    </location>
</feature>
<reference evidence="8 9" key="1">
    <citation type="submission" date="2016-11" db="EMBL/GenBank/DDBJ databases">
        <title>Comparative genomics of Bartonella apis.</title>
        <authorList>
            <person name="Engel P."/>
        </authorList>
    </citation>
    <scope>NUCLEOTIDE SEQUENCE [LARGE SCALE GENOMIC DNA]</scope>
    <source>
        <strain evidence="8 9">BBC0178</strain>
    </source>
</reference>
<protein>
    <submittedName>
        <fullName evidence="8">MFS transporter, DHA1 family, arabinose polymer transporter</fullName>
    </submittedName>
</protein>
<dbReference type="SUPFAM" id="SSF103473">
    <property type="entry name" value="MFS general substrate transporter"/>
    <property type="match status" value="1"/>
</dbReference>
<evidence type="ECO:0000256" key="4">
    <source>
        <dbReference type="ARBA" id="ARBA00022989"/>
    </source>
</evidence>
<evidence type="ECO:0000313" key="8">
    <source>
        <dbReference type="EMBL" id="AQT43332.1"/>
    </source>
</evidence>
<dbReference type="OrthoDB" id="9788453at2"/>
<dbReference type="GO" id="GO:0005886">
    <property type="term" value="C:plasma membrane"/>
    <property type="evidence" value="ECO:0007669"/>
    <property type="project" value="UniProtKB-SubCell"/>
</dbReference>
<feature type="transmembrane region" description="Helical" evidence="6">
    <location>
        <begin position="70"/>
        <end position="89"/>
    </location>
</feature>
<feature type="transmembrane region" description="Helical" evidence="6">
    <location>
        <begin position="292"/>
        <end position="313"/>
    </location>
</feature>
<feature type="transmembrane region" description="Helical" evidence="6">
    <location>
        <begin position="129"/>
        <end position="152"/>
    </location>
</feature>
<evidence type="ECO:0000313" key="9">
    <source>
        <dbReference type="Proteomes" id="UP000189660"/>
    </source>
</evidence>
<keyword evidence="5 6" id="KW-0472">Membrane</keyword>
<evidence type="ECO:0000256" key="6">
    <source>
        <dbReference type="SAM" id="Phobius"/>
    </source>
</evidence>
<dbReference type="EMBL" id="CP015820">
    <property type="protein sequence ID" value="AQT43332.1"/>
    <property type="molecule type" value="Genomic_DNA"/>
</dbReference>
<gene>
    <name evidence="8" type="ORF">BBC0178_018820</name>
</gene>
<dbReference type="KEGG" id="bapa:BBC0178_018820"/>
<dbReference type="RefSeq" id="WP_078039992.1">
    <property type="nucleotide sequence ID" value="NZ_CP015820.1"/>
</dbReference>
<dbReference type="InterPro" id="IPR011701">
    <property type="entry name" value="MFS"/>
</dbReference>
<feature type="transmembrane region" description="Helical" evidence="6">
    <location>
        <begin position="235"/>
        <end position="254"/>
    </location>
</feature>
<keyword evidence="2" id="KW-1003">Cell membrane</keyword>
<evidence type="ECO:0000256" key="2">
    <source>
        <dbReference type="ARBA" id="ARBA00022475"/>
    </source>
</evidence>
<proteinExistence type="predicted"/>
<dbReference type="Pfam" id="PF07690">
    <property type="entry name" value="MFS_1"/>
    <property type="match status" value="1"/>
</dbReference>
<accession>A0A1U9MCS5</accession>
<evidence type="ECO:0000256" key="1">
    <source>
        <dbReference type="ARBA" id="ARBA00004651"/>
    </source>
</evidence>
<dbReference type="Gene3D" id="1.20.1250.20">
    <property type="entry name" value="MFS general substrate transporter like domains"/>
    <property type="match status" value="2"/>
</dbReference>
<name>A0A1U9MCS5_9HYPH</name>
<feature type="transmembrane region" description="Helical" evidence="6">
    <location>
        <begin position="42"/>
        <end position="63"/>
    </location>
</feature>
<dbReference type="Proteomes" id="UP000189660">
    <property type="component" value="Chromosome"/>
</dbReference>
<keyword evidence="3 6" id="KW-0812">Transmembrane</keyword>
<keyword evidence="4 6" id="KW-1133">Transmembrane helix</keyword>
<feature type="transmembrane region" description="Helical" evidence="6">
    <location>
        <begin position="199"/>
        <end position="223"/>
    </location>
</feature>
<dbReference type="InterPro" id="IPR020846">
    <property type="entry name" value="MFS_dom"/>
</dbReference>
<comment type="subcellular location">
    <subcellularLocation>
        <location evidence="1">Cell membrane</location>
        <topology evidence="1">Multi-pass membrane protein</topology>
    </subcellularLocation>
</comment>
<organism evidence="8 9">
    <name type="scientific">Bartonella apihabitans</name>
    <dbReference type="NCBI Taxonomy" id="2750929"/>
    <lineage>
        <taxon>Bacteria</taxon>
        <taxon>Pseudomonadati</taxon>
        <taxon>Pseudomonadota</taxon>
        <taxon>Alphaproteobacteria</taxon>
        <taxon>Hyphomicrobiales</taxon>
        <taxon>Bartonellaceae</taxon>
        <taxon>Bartonella</taxon>
    </lineage>
</organism>
<evidence type="ECO:0000259" key="7">
    <source>
        <dbReference type="PROSITE" id="PS50850"/>
    </source>
</evidence>
<dbReference type="AlphaFoldDB" id="A0A1U9MCS5"/>
<dbReference type="PANTHER" id="PTHR43124:SF3">
    <property type="entry name" value="CHLORAMPHENICOL EFFLUX PUMP RV0191"/>
    <property type="match status" value="1"/>
</dbReference>
<feature type="transmembrane region" description="Helical" evidence="6">
    <location>
        <begin position="360"/>
        <end position="380"/>
    </location>
</feature>